<dbReference type="InterPro" id="IPR037012">
    <property type="entry name" value="NanQ/TabA/YiaL_sf"/>
</dbReference>
<dbReference type="NCBIfam" id="TIGR00022">
    <property type="entry name" value="YhcH/YjgK/YiaL family protein"/>
    <property type="match status" value="1"/>
</dbReference>
<dbReference type="Proteomes" id="UP000028042">
    <property type="component" value="Unassembled WGS sequence"/>
</dbReference>
<proteinExistence type="predicted"/>
<name>A0A0H3JAQ5_CLOPA</name>
<reference evidence="2" key="2">
    <citation type="submission" date="2015-10" db="EMBL/GenBank/DDBJ databases">
        <title>Improved Draft Genome Sequence of Clostridium pasteurianum Strain ATCC 6013 (DSM 525) Using a Hybrid Next-Generation Sequencing Approach.</title>
        <authorList>
            <person name="Pyne M.E."/>
            <person name="Utturkar S.M."/>
            <person name="Brown S.D."/>
            <person name="Moo-Young M."/>
            <person name="Chung D.A."/>
            <person name="Chou P.C."/>
        </authorList>
    </citation>
    <scope>NUCLEOTIDE SEQUENCE</scope>
    <source>
        <strain evidence="2">ATCC 6013</strain>
    </source>
</reference>
<organism evidence="1 4">
    <name type="scientific">Clostridium pasteurianum DSM 525 = ATCC 6013</name>
    <dbReference type="NCBI Taxonomy" id="1262449"/>
    <lineage>
        <taxon>Bacteria</taxon>
        <taxon>Bacillati</taxon>
        <taxon>Bacillota</taxon>
        <taxon>Clostridia</taxon>
        <taxon>Eubacteriales</taxon>
        <taxon>Clostridiaceae</taxon>
        <taxon>Clostridium</taxon>
    </lineage>
</organism>
<dbReference type="InterPro" id="IPR004375">
    <property type="entry name" value="NanQ/TabA/YiaL"/>
</dbReference>
<dbReference type="KEGG" id="cpae:CPAST_c27030"/>
<evidence type="ECO:0000313" key="4">
    <source>
        <dbReference type="Proteomes" id="UP000030905"/>
    </source>
</evidence>
<protein>
    <recommendedName>
        <fullName evidence="5">YhcH/YjgK/YiaL family protein</fullName>
    </recommendedName>
</protein>
<dbReference type="KEGG" id="cpat:CLPA_c27030"/>
<dbReference type="EMBL" id="JPGY02000001">
    <property type="protein sequence ID" value="KRU11233.1"/>
    <property type="molecule type" value="Genomic_DNA"/>
</dbReference>
<evidence type="ECO:0000313" key="2">
    <source>
        <dbReference type="EMBL" id="KRU11233.1"/>
    </source>
</evidence>
<dbReference type="GeneID" id="93074832"/>
<gene>
    <name evidence="1" type="ORF">CLPA_c27030</name>
    <name evidence="2" type="ORF">CP6013_00480</name>
</gene>
<dbReference type="PATRIC" id="fig|1262449.3.peg.1147"/>
<evidence type="ECO:0008006" key="5">
    <source>
        <dbReference type="Google" id="ProtNLM"/>
    </source>
</evidence>
<reference evidence="1 4" key="1">
    <citation type="journal article" date="2015" name="Genome Announc.">
        <title>Complete Genome Sequence of the Nitrogen-Fixing and Solvent-Producing Clostridium pasteurianum DSM 525.</title>
        <authorList>
            <person name="Poehlein A."/>
            <person name="Grosse-Honebrink A."/>
            <person name="Zhang Y."/>
            <person name="Minton N.P."/>
            <person name="Daniel R."/>
        </authorList>
    </citation>
    <scope>NUCLEOTIDE SEQUENCE [LARGE SCALE GENOMIC DNA]</scope>
    <source>
        <strain evidence="1">DSM 525</strain>
        <strain evidence="4">DSM 525 / ATCC 6013</strain>
    </source>
</reference>
<dbReference type="Pfam" id="PF04074">
    <property type="entry name" value="DUF386"/>
    <property type="match status" value="1"/>
</dbReference>
<dbReference type="eggNOG" id="COG2731">
    <property type="taxonomic scope" value="Bacteria"/>
</dbReference>
<accession>A0A0H3JAQ5</accession>
<dbReference type="Proteomes" id="UP000030905">
    <property type="component" value="Chromosome"/>
</dbReference>
<dbReference type="PANTHER" id="PTHR34986:SF1">
    <property type="entry name" value="PROTEIN YIAL"/>
    <property type="match status" value="1"/>
</dbReference>
<keyword evidence="4" id="KW-1185">Reference proteome</keyword>
<sequence>MIFGNIDNIDDIKKVCPKPILKAVNYLKDNDFNNMEAGVYSIMGDDIYAQVVDKITKDKQEAKAEVHRKYIEIQFSVGGNEVIGYARDTGNNIVTEELLEEKDSIFYNNVENEIDLFMNAGSFAIFFPEDVHRPWCAYNKPCKVRKINIKINRDLI</sequence>
<dbReference type="Gene3D" id="2.60.120.370">
    <property type="entry name" value="YhcH/YjgK/YiaL"/>
    <property type="match status" value="1"/>
</dbReference>
<dbReference type="GO" id="GO:0005829">
    <property type="term" value="C:cytosol"/>
    <property type="evidence" value="ECO:0007669"/>
    <property type="project" value="TreeGrafter"/>
</dbReference>
<dbReference type="PANTHER" id="PTHR34986">
    <property type="entry name" value="EVOLVED BETA-GALACTOSIDASE SUBUNIT BETA"/>
    <property type="match status" value="1"/>
</dbReference>
<dbReference type="SUPFAM" id="SSF51197">
    <property type="entry name" value="Clavaminate synthase-like"/>
    <property type="match status" value="1"/>
</dbReference>
<dbReference type="EMBL" id="CP009268">
    <property type="protein sequence ID" value="AJA52758.1"/>
    <property type="molecule type" value="Genomic_DNA"/>
</dbReference>
<evidence type="ECO:0000313" key="3">
    <source>
        <dbReference type="Proteomes" id="UP000028042"/>
    </source>
</evidence>
<evidence type="ECO:0000313" key="1">
    <source>
        <dbReference type="EMBL" id="AJA52758.1"/>
    </source>
</evidence>
<reference evidence="2 3" key="3">
    <citation type="journal article" name="Genome Announc.">
        <title>Improved Draft Genome Sequence of Clostridium pasteurianum Strain ATCC 6013 (DSM 525) Using a Hybrid Next-Generation Sequencing Approach.</title>
        <authorList>
            <person name="Pyne M.E."/>
            <person name="Utturkar S."/>
            <person name="Brown S.D."/>
            <person name="Moo-Young M."/>
            <person name="Chung D.A."/>
            <person name="Chou C.P."/>
        </authorList>
    </citation>
    <scope>NUCLEOTIDE SEQUENCE [LARGE SCALE GENOMIC DNA]</scope>
    <source>
        <strain evidence="2 3">ATCC 6013</strain>
    </source>
</reference>
<dbReference type="AlphaFoldDB" id="A0A0H3JAQ5"/>
<dbReference type="RefSeq" id="WP_003442708.1">
    <property type="nucleotide sequence ID" value="NZ_ANZB01000003.1"/>
</dbReference>